<dbReference type="Pfam" id="PF13561">
    <property type="entry name" value="adh_short_C2"/>
    <property type="match status" value="1"/>
</dbReference>
<dbReference type="KEGG" id="pbf:CFX0092_A2393"/>
<evidence type="ECO:0000313" key="3">
    <source>
        <dbReference type="EMBL" id="CUS04271.2"/>
    </source>
</evidence>
<name>A0A160T2D7_9CHLR</name>
<sequence length="263" mass="27655">MHPIVVTGSQSGMGAAIASRLRGTGQTVIGVDLPGHGAEIEGDLSSVGGRRQIVAHVLETTGGVLGGLVGNAGVDNENVPLVLAVNYLGVVELLDGLHEALAAAGRAGVVVNVSNSIAVTPNVPQQPVDALLDNRFADAVACLGDQPRFAYQVSKTAVARWIRIQAARPRWAGRGITLNGICPGPVRTPLLEHDLQDPRKRDAILGLPRPLGDFTPPAAIADLTEFMLSERARFIVGQLIMIDGGIEATYRGADYPSPWIRPH</sequence>
<dbReference type="EMBL" id="LN890655">
    <property type="protein sequence ID" value="CUS04271.2"/>
    <property type="molecule type" value="Genomic_DNA"/>
</dbReference>
<dbReference type="PRINTS" id="PR00081">
    <property type="entry name" value="GDHRDH"/>
</dbReference>
<accession>A0A160T2D7</accession>
<dbReference type="OrthoDB" id="9803333at2"/>
<protein>
    <submittedName>
        <fullName evidence="3">3-alpha-hydroxysteroid dehydrogenase</fullName>
    </submittedName>
</protein>
<dbReference type="RefSeq" id="WP_095043645.1">
    <property type="nucleotide sequence ID" value="NZ_LN890655.1"/>
</dbReference>
<reference evidence="3" key="1">
    <citation type="submission" date="2016-01" db="EMBL/GenBank/DDBJ databases">
        <authorList>
            <person name="Mcilroy J.S."/>
            <person name="Karst M S."/>
            <person name="Albertsen M."/>
        </authorList>
    </citation>
    <scope>NUCLEOTIDE SEQUENCE</scope>
    <source>
        <strain evidence="3">Cfx-K</strain>
    </source>
</reference>
<dbReference type="GO" id="GO:0016616">
    <property type="term" value="F:oxidoreductase activity, acting on the CH-OH group of donors, NAD or NADP as acceptor"/>
    <property type="evidence" value="ECO:0007669"/>
    <property type="project" value="TreeGrafter"/>
</dbReference>
<dbReference type="SUPFAM" id="SSF51735">
    <property type="entry name" value="NAD(P)-binding Rossmann-fold domains"/>
    <property type="match status" value="1"/>
</dbReference>
<dbReference type="Proteomes" id="UP000215027">
    <property type="component" value="Chromosome I"/>
</dbReference>
<proteinExistence type="inferred from homology"/>
<dbReference type="InterPro" id="IPR002347">
    <property type="entry name" value="SDR_fam"/>
</dbReference>
<keyword evidence="4" id="KW-1185">Reference proteome</keyword>
<dbReference type="PANTHER" id="PTHR42760:SF115">
    <property type="entry name" value="3-OXOACYL-[ACYL-CARRIER-PROTEIN] REDUCTASE FABG"/>
    <property type="match status" value="1"/>
</dbReference>
<gene>
    <name evidence="3" type="ORF">CFX0092_A2393</name>
</gene>
<dbReference type="AlphaFoldDB" id="A0A160T2D7"/>
<evidence type="ECO:0000256" key="2">
    <source>
        <dbReference type="ARBA" id="ARBA00023002"/>
    </source>
</evidence>
<dbReference type="Pfam" id="PF00106">
    <property type="entry name" value="adh_short"/>
    <property type="match status" value="1"/>
</dbReference>
<dbReference type="PANTHER" id="PTHR42760">
    <property type="entry name" value="SHORT-CHAIN DEHYDROGENASES/REDUCTASES FAMILY MEMBER"/>
    <property type="match status" value="1"/>
</dbReference>
<evidence type="ECO:0000313" key="4">
    <source>
        <dbReference type="Proteomes" id="UP000215027"/>
    </source>
</evidence>
<evidence type="ECO:0000256" key="1">
    <source>
        <dbReference type="ARBA" id="ARBA00006484"/>
    </source>
</evidence>
<dbReference type="Gene3D" id="3.40.50.720">
    <property type="entry name" value="NAD(P)-binding Rossmann-like Domain"/>
    <property type="match status" value="1"/>
</dbReference>
<dbReference type="InterPro" id="IPR036291">
    <property type="entry name" value="NAD(P)-bd_dom_sf"/>
</dbReference>
<keyword evidence="2" id="KW-0560">Oxidoreductase</keyword>
<comment type="similarity">
    <text evidence="1">Belongs to the short-chain dehydrogenases/reductases (SDR) family.</text>
</comment>
<organism evidence="3 4">
    <name type="scientific">Candidatus Promineifilum breve</name>
    <dbReference type="NCBI Taxonomy" id="1806508"/>
    <lineage>
        <taxon>Bacteria</taxon>
        <taxon>Bacillati</taxon>
        <taxon>Chloroflexota</taxon>
        <taxon>Ardenticatenia</taxon>
        <taxon>Candidatus Promineifilales</taxon>
        <taxon>Candidatus Promineifilaceae</taxon>
        <taxon>Candidatus Promineifilum</taxon>
    </lineage>
</organism>